<reference evidence="6" key="1">
    <citation type="submission" date="2023-06" db="EMBL/GenBank/DDBJ databases">
        <authorList>
            <person name="Jiang Y."/>
            <person name="Liu Q."/>
        </authorList>
    </citation>
    <scope>NUCLEOTIDE SEQUENCE</scope>
    <source>
        <strain evidence="6">CGMCC 1.12090</strain>
    </source>
</reference>
<comment type="similarity">
    <text evidence="1">Belongs to the LysR transcriptional regulatory family.</text>
</comment>
<dbReference type="PANTHER" id="PTHR30419:SF2">
    <property type="entry name" value="LYSR FAMILY TRANSCRIPTIONAL REGULATOR"/>
    <property type="match status" value="1"/>
</dbReference>
<evidence type="ECO:0000256" key="2">
    <source>
        <dbReference type="ARBA" id="ARBA00023015"/>
    </source>
</evidence>
<accession>A0ABT8SG15</accession>
<keyword evidence="4" id="KW-0804">Transcription</keyword>
<dbReference type="SUPFAM" id="SSF46785">
    <property type="entry name" value="Winged helix' DNA-binding domain"/>
    <property type="match status" value="1"/>
</dbReference>
<dbReference type="InterPro" id="IPR036388">
    <property type="entry name" value="WH-like_DNA-bd_sf"/>
</dbReference>
<protein>
    <submittedName>
        <fullName evidence="6">LysR family transcriptional regulator</fullName>
    </submittedName>
</protein>
<dbReference type="Pfam" id="PF00126">
    <property type="entry name" value="HTH_1"/>
    <property type="match status" value="1"/>
</dbReference>
<dbReference type="InterPro" id="IPR000847">
    <property type="entry name" value="LysR_HTH_N"/>
</dbReference>
<feature type="domain" description="HTH lysR-type" evidence="5">
    <location>
        <begin position="1"/>
        <end position="60"/>
    </location>
</feature>
<proteinExistence type="inferred from homology"/>
<dbReference type="RefSeq" id="WP_301815400.1">
    <property type="nucleotide sequence ID" value="NZ_JAUJZH010000035.1"/>
</dbReference>
<comment type="caution">
    <text evidence="6">The sequence shown here is derived from an EMBL/GenBank/DDBJ whole genome shotgun (WGS) entry which is preliminary data.</text>
</comment>
<dbReference type="Gene3D" id="3.40.190.290">
    <property type="match status" value="1"/>
</dbReference>
<dbReference type="PANTHER" id="PTHR30419">
    <property type="entry name" value="HTH-TYPE TRANSCRIPTIONAL REGULATOR YBHD"/>
    <property type="match status" value="1"/>
</dbReference>
<dbReference type="Pfam" id="PF03466">
    <property type="entry name" value="LysR_substrate"/>
    <property type="match status" value="1"/>
</dbReference>
<keyword evidence="3" id="KW-0238">DNA-binding</keyword>
<dbReference type="SUPFAM" id="SSF53850">
    <property type="entry name" value="Periplasmic binding protein-like II"/>
    <property type="match status" value="1"/>
</dbReference>
<dbReference type="CDD" id="cd08421">
    <property type="entry name" value="PBP2_LTTR_like_1"/>
    <property type="match status" value="1"/>
</dbReference>
<gene>
    <name evidence="6" type="ORF">Q2T77_33135</name>
</gene>
<organism evidence="6 7">
    <name type="scientific">Variovorax ginsengisoli</name>
    <dbReference type="NCBI Taxonomy" id="363844"/>
    <lineage>
        <taxon>Bacteria</taxon>
        <taxon>Pseudomonadati</taxon>
        <taxon>Pseudomonadota</taxon>
        <taxon>Betaproteobacteria</taxon>
        <taxon>Burkholderiales</taxon>
        <taxon>Comamonadaceae</taxon>
        <taxon>Variovorax</taxon>
    </lineage>
</organism>
<evidence type="ECO:0000256" key="4">
    <source>
        <dbReference type="ARBA" id="ARBA00023163"/>
    </source>
</evidence>
<evidence type="ECO:0000259" key="5">
    <source>
        <dbReference type="PROSITE" id="PS50931"/>
    </source>
</evidence>
<keyword evidence="2" id="KW-0805">Transcription regulation</keyword>
<evidence type="ECO:0000256" key="3">
    <source>
        <dbReference type="ARBA" id="ARBA00023125"/>
    </source>
</evidence>
<sequence>MKLDPVSLRLFVAVMEEGTIAAAALREHLAPAAVSKRISELEAALDTVLFQRSNKGAQATAAAHALLGLARGVLYGLDDIAEQMAGYASGLRGHVRVFANISAITQFLPDDLRSFMAAAPLVQVHLQERISSAIARAVADSTADIGILNAGAYGEPLAMLPYREDELVLIVPRAHPLARRKKASFREALAHEFVGAHPGSAVNNQLHRAAAEIGLPLRLRIQVSGYDAMSLMVAAGMGIGILPRRSARLYLASLDIRAVALDEPWVRRQLVVCVRSLEALSPAARSLVEHLCAGASPGRVPAP</sequence>
<evidence type="ECO:0000313" key="6">
    <source>
        <dbReference type="EMBL" id="MDO1537122.1"/>
    </source>
</evidence>
<dbReference type="PROSITE" id="PS50931">
    <property type="entry name" value="HTH_LYSR"/>
    <property type="match status" value="1"/>
</dbReference>
<keyword evidence="7" id="KW-1185">Reference proteome</keyword>
<dbReference type="EMBL" id="JAUKVY010000035">
    <property type="protein sequence ID" value="MDO1537122.1"/>
    <property type="molecule type" value="Genomic_DNA"/>
</dbReference>
<dbReference type="InterPro" id="IPR036390">
    <property type="entry name" value="WH_DNA-bd_sf"/>
</dbReference>
<evidence type="ECO:0000256" key="1">
    <source>
        <dbReference type="ARBA" id="ARBA00009437"/>
    </source>
</evidence>
<name>A0ABT8SG15_9BURK</name>
<dbReference type="Gene3D" id="1.10.10.10">
    <property type="entry name" value="Winged helix-like DNA-binding domain superfamily/Winged helix DNA-binding domain"/>
    <property type="match status" value="1"/>
</dbReference>
<dbReference type="Proteomes" id="UP001169027">
    <property type="component" value="Unassembled WGS sequence"/>
</dbReference>
<dbReference type="InterPro" id="IPR050950">
    <property type="entry name" value="HTH-type_LysR_regulators"/>
</dbReference>
<dbReference type="InterPro" id="IPR005119">
    <property type="entry name" value="LysR_subst-bd"/>
</dbReference>
<evidence type="ECO:0000313" key="7">
    <source>
        <dbReference type="Proteomes" id="UP001169027"/>
    </source>
</evidence>